<gene>
    <name evidence="12" type="primary">DHC1</name>
    <name evidence="12" type="ORF">FRACYDRAFT_157933</name>
</gene>
<evidence type="ECO:0000256" key="4">
    <source>
        <dbReference type="ARBA" id="ARBA00022806"/>
    </source>
</evidence>
<dbReference type="FunCoup" id="A0A1E7FPD1">
    <property type="interactions" value="368"/>
</dbReference>
<dbReference type="GO" id="GO:0005524">
    <property type="term" value="F:ATP binding"/>
    <property type="evidence" value="ECO:0007669"/>
    <property type="project" value="UniProtKB-KW"/>
</dbReference>
<feature type="domain" description="Helicase C-terminal" evidence="11">
    <location>
        <begin position="221"/>
        <end position="351"/>
    </location>
</feature>
<keyword evidence="13" id="KW-1185">Reference proteome</keyword>
<dbReference type="KEGG" id="fcy:FRACYDRAFT_157933"/>
<keyword evidence="6" id="KW-0238">DNA-binding</keyword>
<dbReference type="CDD" id="cd17920">
    <property type="entry name" value="DEXHc_RecQ"/>
    <property type="match status" value="1"/>
</dbReference>
<feature type="non-terminal residue" evidence="12">
    <location>
        <position position="1"/>
    </location>
</feature>
<dbReference type="AlphaFoldDB" id="A0A1E7FPD1"/>
<accession>A0A1E7FPD1</accession>
<dbReference type="NCBIfam" id="TIGR00614">
    <property type="entry name" value="recQ_fam"/>
    <property type="match status" value="1"/>
</dbReference>
<dbReference type="InterPro" id="IPR001650">
    <property type="entry name" value="Helicase_C-like"/>
</dbReference>
<evidence type="ECO:0000256" key="5">
    <source>
        <dbReference type="ARBA" id="ARBA00022840"/>
    </source>
</evidence>
<dbReference type="PROSITE" id="PS51192">
    <property type="entry name" value="HELICASE_ATP_BIND_1"/>
    <property type="match status" value="1"/>
</dbReference>
<dbReference type="Proteomes" id="UP000095751">
    <property type="component" value="Unassembled WGS sequence"/>
</dbReference>
<keyword evidence="5" id="KW-0067">ATP-binding</keyword>
<evidence type="ECO:0000256" key="2">
    <source>
        <dbReference type="ARBA" id="ARBA00022741"/>
    </source>
</evidence>
<proteinExistence type="inferred from homology"/>
<dbReference type="FunFam" id="3.40.50.300:FF:001389">
    <property type="entry name" value="ATP-dependent DNA helicase RecQ"/>
    <property type="match status" value="1"/>
</dbReference>
<dbReference type="GO" id="GO:0043138">
    <property type="term" value="F:3'-5' DNA helicase activity"/>
    <property type="evidence" value="ECO:0007669"/>
    <property type="project" value="UniProtKB-EC"/>
</dbReference>
<evidence type="ECO:0000259" key="11">
    <source>
        <dbReference type="PROSITE" id="PS51194"/>
    </source>
</evidence>
<evidence type="ECO:0000256" key="3">
    <source>
        <dbReference type="ARBA" id="ARBA00022801"/>
    </source>
</evidence>
<dbReference type="PROSITE" id="PS51194">
    <property type="entry name" value="HELICASE_CTER"/>
    <property type="match status" value="1"/>
</dbReference>
<comment type="catalytic activity">
    <reaction evidence="8">
        <text>Couples ATP hydrolysis with the unwinding of duplex DNA by translocating in the 3'-5' direction.</text>
        <dbReference type="EC" id="5.6.2.4"/>
    </reaction>
</comment>
<comment type="similarity">
    <text evidence="1">Belongs to the helicase family. RecQ subfamily.</text>
</comment>
<dbReference type="GO" id="GO:0005694">
    <property type="term" value="C:chromosome"/>
    <property type="evidence" value="ECO:0007669"/>
    <property type="project" value="TreeGrafter"/>
</dbReference>
<dbReference type="GO" id="GO:0009378">
    <property type="term" value="F:four-way junction helicase activity"/>
    <property type="evidence" value="ECO:0007669"/>
    <property type="project" value="TreeGrafter"/>
</dbReference>
<dbReference type="InterPro" id="IPR004589">
    <property type="entry name" value="DNA_helicase_ATP-dep_RecQ"/>
</dbReference>
<evidence type="ECO:0000256" key="7">
    <source>
        <dbReference type="ARBA" id="ARBA00023235"/>
    </source>
</evidence>
<dbReference type="InterPro" id="IPR014001">
    <property type="entry name" value="Helicase_ATP-bd"/>
</dbReference>
<keyword evidence="3" id="KW-0378">Hydrolase</keyword>
<protein>
    <recommendedName>
        <fullName evidence="9">DNA 3'-5' helicase</fullName>
        <ecNumber evidence="9">5.6.2.4</ecNumber>
    </recommendedName>
</protein>
<evidence type="ECO:0000313" key="12">
    <source>
        <dbReference type="EMBL" id="OEU20020.1"/>
    </source>
</evidence>
<dbReference type="GO" id="GO:0000724">
    <property type="term" value="P:double-strand break repair via homologous recombination"/>
    <property type="evidence" value="ECO:0007669"/>
    <property type="project" value="TreeGrafter"/>
</dbReference>
<dbReference type="CDD" id="cd18794">
    <property type="entry name" value="SF2_C_RecQ"/>
    <property type="match status" value="1"/>
</dbReference>
<dbReference type="GO" id="GO:0003677">
    <property type="term" value="F:DNA binding"/>
    <property type="evidence" value="ECO:0007669"/>
    <property type="project" value="UniProtKB-KW"/>
</dbReference>
<dbReference type="Gene3D" id="3.40.50.300">
    <property type="entry name" value="P-loop containing nucleotide triphosphate hydrolases"/>
    <property type="match status" value="2"/>
</dbReference>
<dbReference type="FunFam" id="3.40.50.300:FF:001456">
    <property type="entry name" value="ATP-dependent DNA helicase"/>
    <property type="match status" value="1"/>
</dbReference>
<evidence type="ECO:0000256" key="1">
    <source>
        <dbReference type="ARBA" id="ARBA00005446"/>
    </source>
</evidence>
<dbReference type="Pfam" id="PF00270">
    <property type="entry name" value="DEAD"/>
    <property type="match status" value="1"/>
</dbReference>
<keyword evidence="7" id="KW-0413">Isomerase</keyword>
<evidence type="ECO:0000259" key="10">
    <source>
        <dbReference type="PROSITE" id="PS51192"/>
    </source>
</evidence>
<dbReference type="SMART" id="SM00487">
    <property type="entry name" value="DEXDc"/>
    <property type="match status" value="1"/>
</dbReference>
<dbReference type="Pfam" id="PF00271">
    <property type="entry name" value="Helicase_C"/>
    <property type="match status" value="1"/>
</dbReference>
<dbReference type="SMART" id="SM00490">
    <property type="entry name" value="HELICc"/>
    <property type="match status" value="1"/>
</dbReference>
<sequence length="351" mass="40052">QQTLSQSFRLQNFRENQLEIIQSTLSGKDCFVLMKTGGGKSLLYQLPAVLEFPKITLVVSPLLSLIQDQEDQMNGFVRNSCVSFSSGMSVTEQNENWNKIRDVNSGVMMILVTPERVFKSNKLRSELQKLEEQNRLGRFVIDECHCACQWGHDFRPDYAKLQVLRQHFPQVPILAVTATASEEVRKESAQIFQLSSDHTFFRSTADRPNLTYQVRPKDSNVIQDMTEFIKEKHPRSAGIVYTYSKKDADTVANELCQQGIVASSYHSDVTPVRKKAIHQSWMRNRTQVVVATIAFGLGINKPDVRFVFHHTLSKTLESYYQESGRAGRDGKQADCVLFYTAKDVPRMLKMI</sequence>
<name>A0A1E7FPD1_9STRA</name>
<keyword evidence="2" id="KW-0547">Nucleotide-binding</keyword>
<evidence type="ECO:0000256" key="8">
    <source>
        <dbReference type="ARBA" id="ARBA00034617"/>
    </source>
</evidence>
<keyword evidence="4 12" id="KW-0347">Helicase</keyword>
<reference evidence="12 13" key="1">
    <citation type="submission" date="2016-09" db="EMBL/GenBank/DDBJ databases">
        <title>Extensive genetic diversity and differential bi-allelic expression allows diatom success in the polar Southern Ocean.</title>
        <authorList>
            <consortium name="DOE Joint Genome Institute"/>
            <person name="Mock T."/>
            <person name="Otillar R.P."/>
            <person name="Strauss J."/>
            <person name="Dupont C."/>
            <person name="Frickenhaus S."/>
            <person name="Maumus F."/>
            <person name="Mcmullan M."/>
            <person name="Sanges R."/>
            <person name="Schmutz J."/>
            <person name="Toseland A."/>
            <person name="Valas R."/>
            <person name="Veluchamy A."/>
            <person name="Ward B.J."/>
            <person name="Allen A."/>
            <person name="Barry K."/>
            <person name="Falciatore A."/>
            <person name="Ferrante M."/>
            <person name="Fortunato A.E."/>
            <person name="Gloeckner G."/>
            <person name="Gruber A."/>
            <person name="Hipkin R."/>
            <person name="Janech M."/>
            <person name="Kroth P."/>
            <person name="Leese F."/>
            <person name="Lindquist E."/>
            <person name="Lyon B.R."/>
            <person name="Martin J."/>
            <person name="Mayer C."/>
            <person name="Parker M."/>
            <person name="Quesneville H."/>
            <person name="Raymond J."/>
            <person name="Uhlig C."/>
            <person name="Valentin K.U."/>
            <person name="Worden A.Z."/>
            <person name="Armbrust E.V."/>
            <person name="Bowler C."/>
            <person name="Green B."/>
            <person name="Moulton V."/>
            <person name="Van Oosterhout C."/>
            <person name="Grigoriev I."/>
        </authorList>
    </citation>
    <scope>NUCLEOTIDE SEQUENCE [LARGE SCALE GENOMIC DNA]</scope>
    <source>
        <strain evidence="12 13">CCMP1102</strain>
    </source>
</reference>
<evidence type="ECO:0000313" key="13">
    <source>
        <dbReference type="Proteomes" id="UP000095751"/>
    </source>
</evidence>
<evidence type="ECO:0000256" key="6">
    <source>
        <dbReference type="ARBA" id="ARBA00023125"/>
    </source>
</evidence>
<dbReference type="InParanoid" id="A0A1E7FPD1"/>
<evidence type="ECO:0000256" key="9">
    <source>
        <dbReference type="ARBA" id="ARBA00034808"/>
    </source>
</evidence>
<dbReference type="SUPFAM" id="SSF52540">
    <property type="entry name" value="P-loop containing nucleoside triphosphate hydrolases"/>
    <property type="match status" value="1"/>
</dbReference>
<dbReference type="PANTHER" id="PTHR13710:SF105">
    <property type="entry name" value="ATP-DEPENDENT DNA HELICASE Q1"/>
    <property type="match status" value="1"/>
</dbReference>
<feature type="non-terminal residue" evidence="12">
    <location>
        <position position="351"/>
    </location>
</feature>
<dbReference type="EMBL" id="KV784355">
    <property type="protein sequence ID" value="OEU20020.1"/>
    <property type="molecule type" value="Genomic_DNA"/>
</dbReference>
<dbReference type="GO" id="GO:0005737">
    <property type="term" value="C:cytoplasm"/>
    <property type="evidence" value="ECO:0007669"/>
    <property type="project" value="TreeGrafter"/>
</dbReference>
<dbReference type="PANTHER" id="PTHR13710">
    <property type="entry name" value="DNA HELICASE RECQ FAMILY MEMBER"/>
    <property type="match status" value="1"/>
</dbReference>
<dbReference type="GO" id="GO:0016787">
    <property type="term" value="F:hydrolase activity"/>
    <property type="evidence" value="ECO:0007669"/>
    <property type="project" value="UniProtKB-KW"/>
</dbReference>
<feature type="domain" description="Helicase ATP-binding" evidence="10">
    <location>
        <begin position="21"/>
        <end position="198"/>
    </location>
</feature>
<dbReference type="EC" id="5.6.2.4" evidence="9"/>
<organism evidence="12 13">
    <name type="scientific">Fragilariopsis cylindrus CCMP1102</name>
    <dbReference type="NCBI Taxonomy" id="635003"/>
    <lineage>
        <taxon>Eukaryota</taxon>
        <taxon>Sar</taxon>
        <taxon>Stramenopiles</taxon>
        <taxon>Ochrophyta</taxon>
        <taxon>Bacillariophyta</taxon>
        <taxon>Bacillariophyceae</taxon>
        <taxon>Bacillariophycidae</taxon>
        <taxon>Bacillariales</taxon>
        <taxon>Bacillariaceae</taxon>
        <taxon>Fragilariopsis</taxon>
    </lineage>
</organism>
<dbReference type="OrthoDB" id="10261556at2759"/>
<dbReference type="InterPro" id="IPR011545">
    <property type="entry name" value="DEAD/DEAH_box_helicase_dom"/>
</dbReference>
<dbReference type="InterPro" id="IPR027417">
    <property type="entry name" value="P-loop_NTPase"/>
</dbReference>